<feature type="domain" description="Glycosyltransferase 2-like" evidence="4">
    <location>
        <begin position="6"/>
        <end position="122"/>
    </location>
</feature>
<evidence type="ECO:0000256" key="1">
    <source>
        <dbReference type="ARBA" id="ARBA00006739"/>
    </source>
</evidence>
<evidence type="ECO:0000256" key="3">
    <source>
        <dbReference type="ARBA" id="ARBA00022679"/>
    </source>
</evidence>
<dbReference type="InterPro" id="IPR001173">
    <property type="entry name" value="Glyco_trans_2-like"/>
</dbReference>
<dbReference type="Gene3D" id="3.90.550.10">
    <property type="entry name" value="Spore Coat Polysaccharide Biosynthesis Protein SpsA, Chain A"/>
    <property type="match status" value="1"/>
</dbReference>
<comment type="caution">
    <text evidence="5">The sequence shown here is derived from an EMBL/GenBank/DDBJ whole genome shotgun (WGS) entry which is preliminary data.</text>
</comment>
<comment type="similarity">
    <text evidence="1">Belongs to the glycosyltransferase 2 family.</text>
</comment>
<reference evidence="5 6" key="1">
    <citation type="submission" date="2021-03" db="EMBL/GenBank/DDBJ databases">
        <title>novel species isolated from a fishpond in China.</title>
        <authorList>
            <person name="Lu H."/>
            <person name="Cai Z."/>
        </authorList>
    </citation>
    <scope>NUCLEOTIDE SEQUENCE [LARGE SCALE GENOMIC DNA]</scope>
    <source>
        <strain evidence="5 6">YJ13C</strain>
    </source>
</reference>
<evidence type="ECO:0000313" key="5">
    <source>
        <dbReference type="EMBL" id="MBN7817514.1"/>
    </source>
</evidence>
<dbReference type="EMBL" id="JAFKCU010000006">
    <property type="protein sequence ID" value="MBN7817514.1"/>
    <property type="molecule type" value="Genomic_DNA"/>
</dbReference>
<name>A0ABS3CLU3_9BACT</name>
<protein>
    <submittedName>
        <fullName evidence="5">Glycosyltransferase family 2 protein</fullName>
    </submittedName>
</protein>
<dbReference type="SUPFAM" id="SSF53448">
    <property type="entry name" value="Nucleotide-diphospho-sugar transferases"/>
    <property type="match status" value="1"/>
</dbReference>
<dbReference type="PANTHER" id="PTHR43179">
    <property type="entry name" value="RHAMNOSYLTRANSFERASE WBBL"/>
    <property type="match status" value="1"/>
</dbReference>
<organism evidence="5 6">
    <name type="scientific">Algoriphagus pacificus</name>
    <dbReference type="NCBI Taxonomy" id="2811234"/>
    <lineage>
        <taxon>Bacteria</taxon>
        <taxon>Pseudomonadati</taxon>
        <taxon>Bacteroidota</taxon>
        <taxon>Cytophagia</taxon>
        <taxon>Cytophagales</taxon>
        <taxon>Cyclobacteriaceae</taxon>
        <taxon>Algoriphagus</taxon>
    </lineage>
</organism>
<dbReference type="Pfam" id="PF00535">
    <property type="entry name" value="Glycos_transf_2"/>
    <property type="match status" value="1"/>
</dbReference>
<sequence>MENNVSIILVTYNRANELEVLLKKIKVYNWNYLNFVIVDNCSTDHTPELLRQFSGILQLDILRANSNIGHGAGLALALELLLTNPIHPEYVVFLEDDSIPSKSLVEILVRQIDQSPYDLLAPLGSINKVGKRHVVKPLDKSIQEVDFVVFDGAILSFKVVKNIGIPEEDWFMMVDDYEYCFRIKKAGFRIGVVENDFHEVLHLGDGSGFTKSSLWRGYYTERNYVLFVKKHFTLITFADFIFFFTKRVLACIPAPDRSLRIGLKFMGLWHGLLNKKGMTLDPITIRFIS</sequence>
<evidence type="ECO:0000256" key="2">
    <source>
        <dbReference type="ARBA" id="ARBA00022676"/>
    </source>
</evidence>
<keyword evidence="3" id="KW-0808">Transferase</keyword>
<dbReference type="InterPro" id="IPR029044">
    <property type="entry name" value="Nucleotide-diphossugar_trans"/>
</dbReference>
<proteinExistence type="inferred from homology"/>
<evidence type="ECO:0000313" key="6">
    <source>
        <dbReference type="Proteomes" id="UP000664480"/>
    </source>
</evidence>
<evidence type="ECO:0000259" key="4">
    <source>
        <dbReference type="Pfam" id="PF00535"/>
    </source>
</evidence>
<dbReference type="PANTHER" id="PTHR43179:SF12">
    <property type="entry name" value="GALACTOFURANOSYLTRANSFERASE GLFT2"/>
    <property type="match status" value="1"/>
</dbReference>
<dbReference type="Proteomes" id="UP000664480">
    <property type="component" value="Unassembled WGS sequence"/>
</dbReference>
<accession>A0ABS3CLU3</accession>
<keyword evidence="6" id="KW-1185">Reference proteome</keyword>
<keyword evidence="2" id="KW-0328">Glycosyltransferase</keyword>
<dbReference type="RefSeq" id="WP_206588186.1">
    <property type="nucleotide sequence ID" value="NZ_JAFKCU010000006.1"/>
</dbReference>
<gene>
    <name evidence="5" type="ORF">J0A69_18880</name>
</gene>